<dbReference type="Pfam" id="PF01527">
    <property type="entry name" value="HTH_Tnp_1"/>
    <property type="match status" value="1"/>
</dbReference>
<evidence type="ECO:0000313" key="2">
    <source>
        <dbReference type="EMBL" id="ALU27855.1"/>
    </source>
</evidence>
<dbReference type="AlphaFoldDB" id="A0AAI8C8C9"/>
<dbReference type="GO" id="GO:0003677">
    <property type="term" value="F:DNA binding"/>
    <property type="evidence" value="ECO:0007669"/>
    <property type="project" value="InterPro"/>
</dbReference>
<evidence type="ECO:0000313" key="3">
    <source>
        <dbReference type="Proteomes" id="UP000069030"/>
    </source>
</evidence>
<dbReference type="GO" id="GO:0006313">
    <property type="term" value="P:DNA transposition"/>
    <property type="evidence" value="ECO:0007669"/>
    <property type="project" value="InterPro"/>
</dbReference>
<dbReference type="RefSeq" id="WP_006258281.1">
    <property type="nucleotide sequence ID" value="NZ_CP013690.1"/>
</dbReference>
<keyword evidence="1" id="KW-0175">Coiled coil</keyword>
<name>A0AAI8C8C9_9FLAO</name>
<dbReference type="GO" id="GO:0004803">
    <property type="term" value="F:transposase activity"/>
    <property type="evidence" value="ECO:0007669"/>
    <property type="project" value="InterPro"/>
</dbReference>
<dbReference type="InterPro" id="IPR009057">
    <property type="entry name" value="Homeodomain-like_sf"/>
</dbReference>
<reference evidence="2 3" key="1">
    <citation type="journal article" date="2016" name="J. Zhejiang Univ. Sci. B">
        <title>Antibiotic resistance mechanisms of Myroides sp.</title>
        <authorList>
            <person name="Hu S."/>
            <person name="Yuan S."/>
            <person name="Qu H."/>
            <person name="Jiang T."/>
            <person name="Zhou Y."/>
            <person name="Wang M."/>
            <person name="Ming D."/>
        </authorList>
    </citation>
    <scope>NUCLEOTIDE SEQUENCE [LARGE SCALE GENOMIC DNA]</scope>
    <source>
        <strain evidence="2 3">PR63039</strain>
    </source>
</reference>
<dbReference type="Proteomes" id="UP000069030">
    <property type="component" value="Chromosome"/>
</dbReference>
<protein>
    <submittedName>
        <fullName evidence="2">Transposase</fullName>
    </submittedName>
</protein>
<feature type="coiled-coil region" evidence="1">
    <location>
        <begin position="68"/>
        <end position="95"/>
    </location>
</feature>
<dbReference type="InterPro" id="IPR036388">
    <property type="entry name" value="WH-like_DNA-bd_sf"/>
</dbReference>
<sequence>MRVNVQKIRKHRVYSEEFKREVVSLFEKGTYSVVQLSKMYEISNSLIYIWIYKFSIFNEKGQRVVEMKTSNVHKLKELEQKVKELERIVGQKQIQVDFYSKLIEIASEELDYDILKNSNTPQSTGSAKKKSK</sequence>
<proteinExistence type="predicted"/>
<dbReference type="SUPFAM" id="SSF46689">
    <property type="entry name" value="Homeodomain-like"/>
    <property type="match status" value="1"/>
</dbReference>
<evidence type="ECO:0000256" key="1">
    <source>
        <dbReference type="SAM" id="Coils"/>
    </source>
</evidence>
<organism evidence="2 3">
    <name type="scientific">Myroides odoratimimus</name>
    <dbReference type="NCBI Taxonomy" id="76832"/>
    <lineage>
        <taxon>Bacteria</taxon>
        <taxon>Pseudomonadati</taxon>
        <taxon>Bacteroidota</taxon>
        <taxon>Flavobacteriia</taxon>
        <taxon>Flavobacteriales</taxon>
        <taxon>Flavobacteriaceae</taxon>
        <taxon>Myroides</taxon>
    </lineage>
</organism>
<gene>
    <name evidence="2" type="ORF">AS202_17615</name>
</gene>
<accession>A0AAI8C8C9</accession>
<dbReference type="InterPro" id="IPR002514">
    <property type="entry name" value="Transposase_8"/>
</dbReference>
<dbReference type="EMBL" id="CP013690">
    <property type="protein sequence ID" value="ALU27855.1"/>
    <property type="molecule type" value="Genomic_DNA"/>
</dbReference>
<dbReference type="KEGG" id="mod:AS202_17615"/>
<dbReference type="Gene3D" id="1.10.10.10">
    <property type="entry name" value="Winged helix-like DNA-binding domain superfamily/Winged helix DNA-binding domain"/>
    <property type="match status" value="1"/>
</dbReference>